<proteinExistence type="predicted"/>
<organism evidence="2 3">
    <name type="scientific">Musa balbisiana</name>
    <name type="common">Banana</name>
    <dbReference type="NCBI Taxonomy" id="52838"/>
    <lineage>
        <taxon>Eukaryota</taxon>
        <taxon>Viridiplantae</taxon>
        <taxon>Streptophyta</taxon>
        <taxon>Embryophyta</taxon>
        <taxon>Tracheophyta</taxon>
        <taxon>Spermatophyta</taxon>
        <taxon>Magnoliopsida</taxon>
        <taxon>Liliopsida</taxon>
        <taxon>Zingiberales</taxon>
        <taxon>Musaceae</taxon>
        <taxon>Musa</taxon>
    </lineage>
</organism>
<evidence type="ECO:0000256" key="1">
    <source>
        <dbReference type="SAM" id="MobiDB-lite"/>
    </source>
</evidence>
<sequence>MHLQRELPSLEDPGPSEEILTLEAEETDDAAEAREEVPLDGSSGWEAFDDAAESAGPPDLPSESAAAERRPSIGKVGSRRRALERNLTARVRSPDCNASLPIRRHFKASSLFPSIAVSDSIKEMYPKRIERSLGPKDEKY</sequence>
<evidence type="ECO:0000313" key="2">
    <source>
        <dbReference type="EMBL" id="THU71376.1"/>
    </source>
</evidence>
<reference evidence="2 3" key="1">
    <citation type="journal article" date="2019" name="Nat. Plants">
        <title>Genome sequencing of Musa balbisiana reveals subgenome evolution and function divergence in polyploid bananas.</title>
        <authorList>
            <person name="Yao X."/>
        </authorList>
    </citation>
    <scope>NUCLEOTIDE SEQUENCE [LARGE SCALE GENOMIC DNA]</scope>
    <source>
        <strain evidence="3">cv. DH-PKW</strain>
        <tissue evidence="2">Leaves</tissue>
    </source>
</reference>
<name>A0A4S8K8Q1_MUSBA</name>
<evidence type="ECO:0000313" key="3">
    <source>
        <dbReference type="Proteomes" id="UP000317650"/>
    </source>
</evidence>
<feature type="region of interest" description="Disordered" evidence="1">
    <location>
        <begin position="24"/>
        <end position="81"/>
    </location>
</feature>
<accession>A0A4S8K8Q1</accession>
<dbReference type="Proteomes" id="UP000317650">
    <property type="component" value="Chromosome 4"/>
</dbReference>
<dbReference type="EMBL" id="PYDT01000001">
    <property type="protein sequence ID" value="THU71376.1"/>
    <property type="molecule type" value="Genomic_DNA"/>
</dbReference>
<comment type="caution">
    <text evidence="2">The sequence shown here is derived from an EMBL/GenBank/DDBJ whole genome shotgun (WGS) entry which is preliminary data.</text>
</comment>
<gene>
    <name evidence="2" type="ORF">C4D60_Mb04t00750</name>
</gene>
<dbReference type="AlphaFoldDB" id="A0A4S8K8Q1"/>
<keyword evidence="3" id="KW-1185">Reference proteome</keyword>
<protein>
    <submittedName>
        <fullName evidence="2">Uncharacterized protein</fullName>
    </submittedName>
</protein>